<feature type="transmembrane region" description="Helical" evidence="1">
    <location>
        <begin position="35"/>
        <end position="55"/>
    </location>
</feature>
<feature type="domain" description="Putative Flp pilus-assembly TadG-like N-terminal" evidence="2">
    <location>
        <begin position="34"/>
        <end position="80"/>
    </location>
</feature>
<keyword evidence="1" id="KW-1133">Transmembrane helix</keyword>
<gene>
    <name evidence="3" type="ORF">IPI13_12040</name>
</gene>
<proteinExistence type="predicted"/>
<evidence type="ECO:0000259" key="2">
    <source>
        <dbReference type="Pfam" id="PF13400"/>
    </source>
</evidence>
<keyword evidence="1" id="KW-0812">Transmembrane</keyword>
<comment type="caution">
    <text evidence="3">The sequence shown here is derived from an EMBL/GenBank/DDBJ whole genome shotgun (WGS) entry which is preliminary data.</text>
</comment>
<dbReference type="EMBL" id="JADJIB010000004">
    <property type="protein sequence ID" value="MBK7273858.1"/>
    <property type="molecule type" value="Genomic_DNA"/>
</dbReference>
<reference evidence="3 4" key="1">
    <citation type="submission" date="2020-10" db="EMBL/GenBank/DDBJ databases">
        <title>Connecting structure to function with the recovery of over 1000 high-quality activated sludge metagenome-assembled genomes encoding full-length rRNA genes using long-read sequencing.</title>
        <authorList>
            <person name="Singleton C.M."/>
            <person name="Petriglieri F."/>
            <person name="Kristensen J.M."/>
            <person name="Kirkegaard R.H."/>
            <person name="Michaelsen T.Y."/>
            <person name="Andersen M.H."/>
            <person name="Karst S.M."/>
            <person name="Dueholm M.S."/>
            <person name="Nielsen P.H."/>
            <person name="Albertsen M."/>
        </authorList>
    </citation>
    <scope>NUCLEOTIDE SEQUENCE [LARGE SCALE GENOMIC DNA]</scope>
    <source>
        <strain evidence="3">Ega_18-Q3-R5-49_MAXAC.001</strain>
    </source>
</reference>
<sequence length="169" mass="17420">MTRAARRQPAFSAQPRLRLRLRLLLRGRRATERGASTIFVIGMVAVLFAVAGLAIDGGRVLNGKDRAYDVAEQAARAGANQLDIAAVRSAGGGQVRLDETAARNAAAAFVASVPGYSVEGIATSPTQVTVRVRGTVNSVLLSLAGFSTFTVRGDATASPVTGITSGAIP</sequence>
<dbReference type="Proteomes" id="UP000726105">
    <property type="component" value="Unassembled WGS sequence"/>
</dbReference>
<protein>
    <submittedName>
        <fullName evidence="3">Tad domain-containing protein</fullName>
    </submittedName>
</protein>
<dbReference type="AlphaFoldDB" id="A0A935IW81"/>
<organism evidence="3 4">
    <name type="scientific">Candidatus Phosphoribacter hodrii</name>
    <dbReference type="NCBI Taxonomy" id="2953743"/>
    <lineage>
        <taxon>Bacteria</taxon>
        <taxon>Bacillati</taxon>
        <taxon>Actinomycetota</taxon>
        <taxon>Actinomycetes</taxon>
        <taxon>Micrococcales</taxon>
        <taxon>Dermatophilaceae</taxon>
        <taxon>Candidatus Phosphoribacter</taxon>
    </lineage>
</organism>
<name>A0A935IW81_9MICO</name>
<accession>A0A935IW81</accession>
<keyword evidence="1" id="KW-0472">Membrane</keyword>
<dbReference type="InterPro" id="IPR028087">
    <property type="entry name" value="Tad_N"/>
</dbReference>
<dbReference type="Pfam" id="PF13400">
    <property type="entry name" value="Tad"/>
    <property type="match status" value="1"/>
</dbReference>
<evidence type="ECO:0000313" key="3">
    <source>
        <dbReference type="EMBL" id="MBK7273858.1"/>
    </source>
</evidence>
<evidence type="ECO:0000313" key="4">
    <source>
        <dbReference type="Proteomes" id="UP000726105"/>
    </source>
</evidence>
<evidence type="ECO:0000256" key="1">
    <source>
        <dbReference type="SAM" id="Phobius"/>
    </source>
</evidence>